<dbReference type="PROSITE" id="PS50850">
    <property type="entry name" value="MFS"/>
    <property type="match status" value="1"/>
</dbReference>
<dbReference type="Gene3D" id="1.20.1250.20">
    <property type="entry name" value="MFS general substrate transporter like domains"/>
    <property type="match status" value="2"/>
</dbReference>
<dbReference type="Pfam" id="PF07690">
    <property type="entry name" value="MFS_1"/>
    <property type="match status" value="2"/>
</dbReference>
<evidence type="ECO:0000256" key="4">
    <source>
        <dbReference type="ARBA" id="ARBA00022692"/>
    </source>
</evidence>
<feature type="transmembrane region" description="Helical" evidence="7">
    <location>
        <begin position="48"/>
        <end position="70"/>
    </location>
</feature>
<proteinExistence type="predicted"/>
<evidence type="ECO:0000313" key="9">
    <source>
        <dbReference type="EMBL" id="MBM6401778.1"/>
    </source>
</evidence>
<dbReference type="InterPro" id="IPR036259">
    <property type="entry name" value="MFS_trans_sf"/>
</dbReference>
<evidence type="ECO:0000256" key="2">
    <source>
        <dbReference type="ARBA" id="ARBA00022448"/>
    </source>
</evidence>
<keyword evidence="6 7" id="KW-0472">Membrane</keyword>
<keyword evidence="4 7" id="KW-0812">Transmembrane</keyword>
<sequence length="423" mass="41840">MKQVLRNYREVLALGPVRTVLLAAAVSVAGDSAAMVALLLRVHDSGAGPWAVSALLLAFAVPVVALMGVAGSLADRADPRRVLTASAAVQVIAALGLAAVDGLPATLGLVLVLQTAFALGNPSWTALVPRLVPEGSAGRVVALQQALRGLAGPLGAGAGGVLVQWHGPSTALLLDAASFLVLGAAALTLPRLGAPTPAGEGPPDGWRDRLLPRDGVVALRSDRVLGVLVLALLPMVVTLESVNVVEVFLVRDVLGASPAQFGAAEAVHGGAAVLGALAAGAASTRSARVRLVLWAIGLVGLGQVGQGLAPGYPVYLVAAAAVGVLLGVVNALVFALLLDELAAGHRGAVVALVSGLSRAAGALALGLGGVVGTLAGPRPAYLVAGLAGLLVAVVAAWAVHRSVDVTSTARASREAPGASTLEA</sequence>
<feature type="domain" description="Major facilitator superfamily (MFS) profile" evidence="8">
    <location>
        <begin position="224"/>
        <end position="423"/>
    </location>
</feature>
<name>A0ABS2CPG0_9MICO</name>
<accession>A0ABS2CPG0</accession>
<dbReference type="InterPro" id="IPR020846">
    <property type="entry name" value="MFS_dom"/>
</dbReference>
<dbReference type="Proteomes" id="UP001430172">
    <property type="component" value="Unassembled WGS sequence"/>
</dbReference>
<feature type="transmembrane region" description="Helical" evidence="7">
    <location>
        <begin position="349"/>
        <end position="374"/>
    </location>
</feature>
<dbReference type="EMBL" id="JAFDVD010000017">
    <property type="protein sequence ID" value="MBM6401778.1"/>
    <property type="molecule type" value="Genomic_DNA"/>
</dbReference>
<feature type="transmembrane region" description="Helical" evidence="7">
    <location>
        <begin position="261"/>
        <end position="279"/>
    </location>
</feature>
<protein>
    <submittedName>
        <fullName evidence="9">MFS transporter</fullName>
    </submittedName>
</protein>
<evidence type="ECO:0000313" key="10">
    <source>
        <dbReference type="Proteomes" id="UP001430172"/>
    </source>
</evidence>
<feature type="transmembrane region" description="Helical" evidence="7">
    <location>
        <begin position="315"/>
        <end position="337"/>
    </location>
</feature>
<feature type="transmembrane region" description="Helical" evidence="7">
    <location>
        <begin position="380"/>
        <end position="400"/>
    </location>
</feature>
<keyword evidence="5 7" id="KW-1133">Transmembrane helix</keyword>
<feature type="transmembrane region" description="Helical" evidence="7">
    <location>
        <begin position="224"/>
        <end position="249"/>
    </location>
</feature>
<dbReference type="InterPro" id="IPR011701">
    <property type="entry name" value="MFS"/>
</dbReference>
<evidence type="ECO:0000256" key="6">
    <source>
        <dbReference type="ARBA" id="ARBA00023136"/>
    </source>
</evidence>
<gene>
    <name evidence="9" type="ORF">JQN70_15385</name>
</gene>
<dbReference type="RefSeq" id="WP_204132249.1">
    <property type="nucleotide sequence ID" value="NZ_JAFDVD010000017.1"/>
</dbReference>
<evidence type="ECO:0000256" key="3">
    <source>
        <dbReference type="ARBA" id="ARBA00022475"/>
    </source>
</evidence>
<reference evidence="9" key="1">
    <citation type="submission" date="2021-02" db="EMBL/GenBank/DDBJ databases">
        <title>Phycicoccus sp. MQZ13P-5T, whole genome shotgun sequence.</title>
        <authorList>
            <person name="Tuo L."/>
        </authorList>
    </citation>
    <scope>NUCLEOTIDE SEQUENCE</scope>
    <source>
        <strain evidence="9">MQZ13P-5</strain>
    </source>
</reference>
<dbReference type="SUPFAM" id="SSF103473">
    <property type="entry name" value="MFS general substrate transporter"/>
    <property type="match status" value="2"/>
</dbReference>
<dbReference type="CDD" id="cd06173">
    <property type="entry name" value="MFS_MefA_like"/>
    <property type="match status" value="1"/>
</dbReference>
<keyword evidence="2" id="KW-0813">Transport</keyword>
<feature type="transmembrane region" description="Helical" evidence="7">
    <location>
        <begin position="20"/>
        <end position="42"/>
    </location>
</feature>
<dbReference type="PANTHER" id="PTHR43266">
    <property type="entry name" value="MACROLIDE-EFFLUX PROTEIN"/>
    <property type="match status" value="1"/>
</dbReference>
<comment type="caution">
    <text evidence="9">The sequence shown here is derived from an EMBL/GenBank/DDBJ whole genome shotgun (WGS) entry which is preliminary data.</text>
</comment>
<evidence type="ECO:0000259" key="8">
    <source>
        <dbReference type="PROSITE" id="PS50850"/>
    </source>
</evidence>
<evidence type="ECO:0000256" key="7">
    <source>
        <dbReference type="SAM" id="Phobius"/>
    </source>
</evidence>
<dbReference type="PANTHER" id="PTHR43266:SF2">
    <property type="entry name" value="MAJOR FACILITATOR SUPERFAMILY (MFS) PROFILE DOMAIN-CONTAINING PROTEIN"/>
    <property type="match status" value="1"/>
</dbReference>
<comment type="subcellular location">
    <subcellularLocation>
        <location evidence="1">Cell membrane</location>
        <topology evidence="1">Multi-pass membrane protein</topology>
    </subcellularLocation>
</comment>
<keyword evidence="10" id="KW-1185">Reference proteome</keyword>
<evidence type="ECO:0000256" key="1">
    <source>
        <dbReference type="ARBA" id="ARBA00004651"/>
    </source>
</evidence>
<evidence type="ECO:0000256" key="5">
    <source>
        <dbReference type="ARBA" id="ARBA00022989"/>
    </source>
</evidence>
<organism evidence="9 10">
    <name type="scientific">Phycicoccus sonneratiae</name>
    <dbReference type="NCBI Taxonomy" id="2807628"/>
    <lineage>
        <taxon>Bacteria</taxon>
        <taxon>Bacillati</taxon>
        <taxon>Actinomycetota</taxon>
        <taxon>Actinomycetes</taxon>
        <taxon>Micrococcales</taxon>
        <taxon>Intrasporangiaceae</taxon>
        <taxon>Phycicoccus</taxon>
    </lineage>
</organism>
<feature type="transmembrane region" description="Helical" evidence="7">
    <location>
        <begin position="291"/>
        <end position="309"/>
    </location>
</feature>
<keyword evidence="3" id="KW-1003">Cell membrane</keyword>